<accession>A0A371IFW0</accession>
<gene>
    <name evidence="2" type="ORF">CR513_01132</name>
</gene>
<comment type="caution">
    <text evidence="2">The sequence shown here is derived from an EMBL/GenBank/DDBJ whole genome shotgun (WGS) entry which is preliminary data.</text>
</comment>
<evidence type="ECO:0000256" key="1">
    <source>
        <dbReference type="SAM" id="MobiDB-lite"/>
    </source>
</evidence>
<protein>
    <submittedName>
        <fullName evidence="2">Uncharacterized protein</fullName>
    </submittedName>
</protein>
<feature type="compositionally biased region" description="Basic and acidic residues" evidence="1">
    <location>
        <begin position="177"/>
        <end position="190"/>
    </location>
</feature>
<organism evidence="2 3">
    <name type="scientific">Mucuna pruriens</name>
    <name type="common">Velvet bean</name>
    <name type="synonym">Dolichos pruriens</name>
    <dbReference type="NCBI Taxonomy" id="157652"/>
    <lineage>
        <taxon>Eukaryota</taxon>
        <taxon>Viridiplantae</taxon>
        <taxon>Streptophyta</taxon>
        <taxon>Embryophyta</taxon>
        <taxon>Tracheophyta</taxon>
        <taxon>Spermatophyta</taxon>
        <taxon>Magnoliopsida</taxon>
        <taxon>eudicotyledons</taxon>
        <taxon>Gunneridae</taxon>
        <taxon>Pentapetalae</taxon>
        <taxon>rosids</taxon>
        <taxon>fabids</taxon>
        <taxon>Fabales</taxon>
        <taxon>Fabaceae</taxon>
        <taxon>Papilionoideae</taxon>
        <taxon>50 kb inversion clade</taxon>
        <taxon>NPAAA clade</taxon>
        <taxon>indigoferoid/millettioid clade</taxon>
        <taxon>Phaseoleae</taxon>
        <taxon>Mucuna</taxon>
    </lineage>
</organism>
<sequence length="333" mass="37782">MAIVVEDGVTESRPCSETEIVRLCSVCLRSAETKSDRSLPRSFWLRRLKTSLSNIHNEYIEDFAGSTDLISCIGPITEEAEYKEVQDLPNSEDNHNDIADLEFEAELVELLYQVCNLENLEYINNAEVEVVETKRPFLAQLATIFTIEIKSAKEGQVKEKKKINSVKKSNDKANIEIKSTRGGRVKEKMKVNSAEKLSDKAESAIEDQKQIKAKHNDPTPRLHKKSMPTPSRQELNPPSQVGQSSQRPKSCRHTYPNQDGQDLKSLTENPSSPPPPMELKPLPNHLKYAYLGSKQQLPVIIANNLHQEQEDKLLEVLRQHKKVIGWNFQTFLA</sequence>
<feature type="region of interest" description="Disordered" evidence="1">
    <location>
        <begin position="177"/>
        <end position="282"/>
    </location>
</feature>
<feature type="compositionally biased region" description="Polar residues" evidence="1">
    <location>
        <begin position="255"/>
        <end position="267"/>
    </location>
</feature>
<evidence type="ECO:0000313" key="3">
    <source>
        <dbReference type="Proteomes" id="UP000257109"/>
    </source>
</evidence>
<evidence type="ECO:0000313" key="2">
    <source>
        <dbReference type="EMBL" id="RDY13883.1"/>
    </source>
</evidence>
<name>A0A371IFW0_MUCPR</name>
<reference evidence="2" key="1">
    <citation type="submission" date="2018-05" db="EMBL/GenBank/DDBJ databases">
        <title>Draft genome of Mucuna pruriens seed.</title>
        <authorList>
            <person name="Nnadi N.E."/>
            <person name="Vos R."/>
            <person name="Hasami M.H."/>
            <person name="Devisetty U.K."/>
            <person name="Aguiy J.C."/>
        </authorList>
    </citation>
    <scope>NUCLEOTIDE SEQUENCE [LARGE SCALE GENOMIC DNA]</scope>
    <source>
        <strain evidence="2">JCA_2017</strain>
    </source>
</reference>
<proteinExistence type="predicted"/>
<feature type="non-terminal residue" evidence="2">
    <location>
        <position position="333"/>
    </location>
</feature>
<feature type="compositionally biased region" description="Basic and acidic residues" evidence="1">
    <location>
        <begin position="196"/>
        <end position="220"/>
    </location>
</feature>
<dbReference type="Proteomes" id="UP000257109">
    <property type="component" value="Unassembled WGS sequence"/>
</dbReference>
<dbReference type="EMBL" id="QJKJ01000180">
    <property type="protein sequence ID" value="RDY13883.1"/>
    <property type="molecule type" value="Genomic_DNA"/>
</dbReference>
<keyword evidence="3" id="KW-1185">Reference proteome</keyword>
<dbReference type="AlphaFoldDB" id="A0A371IFW0"/>
<feature type="compositionally biased region" description="Polar residues" evidence="1">
    <location>
        <begin position="228"/>
        <end position="248"/>
    </location>
</feature>